<comment type="caution">
    <text evidence="3">The sequence shown here is derived from an EMBL/GenBank/DDBJ whole genome shotgun (WGS) entry which is preliminary data.</text>
</comment>
<dbReference type="InterPro" id="IPR003959">
    <property type="entry name" value="ATPase_AAA_core"/>
</dbReference>
<feature type="domain" description="Endonuclease GajA/Old nuclease/RecF-like AAA" evidence="1">
    <location>
        <begin position="7"/>
        <end position="69"/>
    </location>
</feature>
<dbReference type="PANTHER" id="PTHR43581:SF2">
    <property type="entry name" value="EXCINUCLEASE ATPASE SUBUNIT"/>
    <property type="match status" value="1"/>
</dbReference>
<gene>
    <name evidence="3" type="ORF">GPL26_06150</name>
</gene>
<dbReference type="RefSeq" id="WP_082173889.1">
    <property type="nucleotide sequence ID" value="NZ_CAUCMW010000003.1"/>
</dbReference>
<dbReference type="InterPro" id="IPR027417">
    <property type="entry name" value="P-loop_NTPase"/>
</dbReference>
<evidence type="ECO:0000313" key="3">
    <source>
        <dbReference type="EMBL" id="MBT9809227.1"/>
    </source>
</evidence>
<sequence length="351" mass="40104">MEGAAAMALEQLHLENFTVFRKLDLKFCRGINVLIGENGTGKTHLLKVLYAFYESNTLSRNAKLLFFETLSQCFCADRFDVMFNRLGEPLKITLGVNEKFFAYQAAFKDNIPKEEQLEPPLGQMEVSLQIKGKRTREEVKTAFIPAKEMLTHAGIEKDYVERHVPFDKTLVDILFKSGMSQLRELTPSARETLDCIQQIIGGRVVFEKDRYFIMHNGYKTGFQSEAEGFKKLSVLWRLIETGLLARGSLLFWDEPEANINPKYIPQLVDMLYALQESGVQIVLATHDYVLAKYLELKSRGADSLGFHSLYYNGSHLVEAESKPLFRDLEKNSIGDAYNQLLDEVFEQTIRG</sequence>
<dbReference type="EMBL" id="WQPS01000005">
    <property type="protein sequence ID" value="MBT9809227.1"/>
    <property type="molecule type" value="Genomic_DNA"/>
</dbReference>
<dbReference type="InterPro" id="IPR041685">
    <property type="entry name" value="AAA_GajA/Old/RecF-like"/>
</dbReference>
<accession>A0AA41FCS3</accession>
<dbReference type="Pfam" id="PF13304">
    <property type="entry name" value="AAA_21"/>
    <property type="match status" value="1"/>
</dbReference>
<feature type="domain" description="ATPase AAA-type core" evidence="2">
    <location>
        <begin position="210"/>
        <end position="290"/>
    </location>
</feature>
<organism evidence="3 4">
    <name type="scientific">Enterocloster citroniae</name>
    <dbReference type="NCBI Taxonomy" id="358743"/>
    <lineage>
        <taxon>Bacteria</taxon>
        <taxon>Bacillati</taxon>
        <taxon>Bacillota</taxon>
        <taxon>Clostridia</taxon>
        <taxon>Lachnospirales</taxon>
        <taxon>Lachnospiraceae</taxon>
        <taxon>Enterocloster</taxon>
    </lineage>
</organism>
<dbReference type="PANTHER" id="PTHR43581">
    <property type="entry name" value="ATP/GTP PHOSPHATASE"/>
    <property type="match status" value="1"/>
</dbReference>
<dbReference type="SUPFAM" id="SSF52540">
    <property type="entry name" value="P-loop containing nucleoside triphosphate hydrolases"/>
    <property type="match status" value="1"/>
</dbReference>
<proteinExistence type="predicted"/>
<dbReference type="GO" id="GO:0005524">
    <property type="term" value="F:ATP binding"/>
    <property type="evidence" value="ECO:0007669"/>
    <property type="project" value="InterPro"/>
</dbReference>
<evidence type="ECO:0000313" key="4">
    <source>
        <dbReference type="Proteomes" id="UP000708338"/>
    </source>
</evidence>
<dbReference type="AlphaFoldDB" id="A0AA41FCS3"/>
<dbReference type="Proteomes" id="UP000708338">
    <property type="component" value="Unassembled WGS sequence"/>
</dbReference>
<dbReference type="Gene3D" id="3.40.50.300">
    <property type="entry name" value="P-loop containing nucleotide triphosphate hydrolases"/>
    <property type="match status" value="1"/>
</dbReference>
<dbReference type="Pfam" id="PF13175">
    <property type="entry name" value="AAA_15"/>
    <property type="match status" value="1"/>
</dbReference>
<dbReference type="InterPro" id="IPR051396">
    <property type="entry name" value="Bact_Antivir_Def_Nuclease"/>
</dbReference>
<evidence type="ECO:0000259" key="1">
    <source>
        <dbReference type="Pfam" id="PF13175"/>
    </source>
</evidence>
<reference evidence="3" key="1">
    <citation type="journal article" date="2021" name="Gut Microbes">
        <title>A synthetic consortium of 100 gut commensals modulates the composition and function in a colon model of the microbiome of elderly subjects.</title>
        <authorList>
            <person name="Perez M."/>
            <person name="Ntemiri A."/>
            <person name="Tan H."/>
            <person name="Harris H.M.B."/>
            <person name="Roager H.M."/>
            <person name="Ribiere C."/>
            <person name="O'Toole P.W."/>
        </authorList>
    </citation>
    <scope>NUCLEOTIDE SEQUENCE</scope>
    <source>
        <strain evidence="3">MCC335</strain>
    </source>
</reference>
<name>A0AA41FCS3_9FIRM</name>
<evidence type="ECO:0000259" key="2">
    <source>
        <dbReference type="Pfam" id="PF13304"/>
    </source>
</evidence>
<dbReference type="GO" id="GO:0016887">
    <property type="term" value="F:ATP hydrolysis activity"/>
    <property type="evidence" value="ECO:0007669"/>
    <property type="project" value="InterPro"/>
</dbReference>
<protein>
    <submittedName>
        <fullName evidence="3">AAA family ATPase</fullName>
    </submittedName>
</protein>